<sequence>MTHKLFFVMNFSEVVQRWVDDHLVNFLPSVSLDLVIFGFHEGQLKVLLLRFKESEDWLLPGGRVGNRENLDDAAYRSLRERTGLDRLFLQQFHTFGNLNRLTYFSWHETLSRLGMKEMAARLLEGDSALKNHRDVSVGFYALVDYTQVSPTPDLLTDECRWWDIDQVPQLLFDHNAMIRMALKTLRRQLSYQPIGYNLLPDSFTMSELQRLYETILGRSLDRRNFYKQLMNYNVLDRLDKRPTIPSSKAPYLYRFNRERYEQLLDSEDFWIG</sequence>
<dbReference type="Gene3D" id="1.10.10.10">
    <property type="entry name" value="Winged helix-like DNA-binding domain superfamily/Winged helix DNA-binding domain"/>
    <property type="match status" value="1"/>
</dbReference>
<dbReference type="PROSITE" id="PS51462">
    <property type="entry name" value="NUDIX"/>
    <property type="match status" value="1"/>
</dbReference>
<feature type="domain" description="Nudix hydrolase" evidence="1">
    <location>
        <begin position="29"/>
        <end position="186"/>
    </location>
</feature>
<gene>
    <name evidence="2" type="ORF">CLV58_108141</name>
</gene>
<dbReference type="Gene3D" id="3.90.79.10">
    <property type="entry name" value="Nucleoside Triphosphate Pyrophosphohydrolase"/>
    <property type="match status" value="1"/>
</dbReference>
<dbReference type="Proteomes" id="UP000238375">
    <property type="component" value="Unassembled WGS sequence"/>
</dbReference>
<proteinExistence type="predicted"/>
<name>A0A2T0T0S2_9BACT</name>
<evidence type="ECO:0000313" key="2">
    <source>
        <dbReference type="EMBL" id="PRY39251.1"/>
    </source>
</evidence>
<dbReference type="InterPro" id="IPR015797">
    <property type="entry name" value="NUDIX_hydrolase-like_dom_sf"/>
</dbReference>
<keyword evidence="3" id="KW-1185">Reference proteome</keyword>
<dbReference type="AlphaFoldDB" id="A0A2T0T0S2"/>
<dbReference type="InterPro" id="IPR000086">
    <property type="entry name" value="NUDIX_hydrolase_dom"/>
</dbReference>
<dbReference type="SUPFAM" id="SSF46785">
    <property type="entry name" value="Winged helix' DNA-binding domain"/>
    <property type="match status" value="1"/>
</dbReference>
<dbReference type="InterPro" id="IPR036388">
    <property type="entry name" value="WH-like_DNA-bd_sf"/>
</dbReference>
<dbReference type="PANTHER" id="PTHR43736:SF4">
    <property type="entry name" value="SLR1690 PROTEIN"/>
    <property type="match status" value="1"/>
</dbReference>
<dbReference type="CDD" id="cd18873">
    <property type="entry name" value="NUDIX_NadM_like"/>
    <property type="match status" value="1"/>
</dbReference>
<dbReference type="InterPro" id="IPR036390">
    <property type="entry name" value="WH_DNA-bd_sf"/>
</dbReference>
<evidence type="ECO:0000259" key="1">
    <source>
        <dbReference type="PROSITE" id="PS51462"/>
    </source>
</evidence>
<dbReference type="PANTHER" id="PTHR43736">
    <property type="entry name" value="ADP-RIBOSE PYROPHOSPHATASE"/>
    <property type="match status" value="1"/>
</dbReference>
<accession>A0A2T0T0S2</accession>
<evidence type="ECO:0000313" key="3">
    <source>
        <dbReference type="Proteomes" id="UP000238375"/>
    </source>
</evidence>
<dbReference type="Pfam" id="PF21906">
    <property type="entry name" value="WHD_NrtR"/>
    <property type="match status" value="1"/>
</dbReference>
<reference evidence="2 3" key="1">
    <citation type="submission" date="2018-03" db="EMBL/GenBank/DDBJ databases">
        <title>Genomic Encyclopedia of Archaeal and Bacterial Type Strains, Phase II (KMG-II): from individual species to whole genera.</title>
        <authorList>
            <person name="Goeker M."/>
        </authorList>
    </citation>
    <scope>NUCLEOTIDE SEQUENCE [LARGE SCALE GENOMIC DNA]</scope>
    <source>
        <strain evidence="2 3">DSM 28354</strain>
    </source>
</reference>
<dbReference type="Pfam" id="PF00293">
    <property type="entry name" value="NUDIX"/>
    <property type="match status" value="1"/>
</dbReference>
<dbReference type="SUPFAM" id="SSF55811">
    <property type="entry name" value="Nudix"/>
    <property type="match status" value="1"/>
</dbReference>
<protein>
    <submittedName>
        <fullName evidence="2">NUDIX domain-containing protein</fullName>
    </submittedName>
</protein>
<organism evidence="2 3">
    <name type="scientific">Spirosoma oryzae</name>
    <dbReference type="NCBI Taxonomy" id="1469603"/>
    <lineage>
        <taxon>Bacteria</taxon>
        <taxon>Pseudomonadati</taxon>
        <taxon>Bacteroidota</taxon>
        <taxon>Cytophagia</taxon>
        <taxon>Cytophagales</taxon>
        <taxon>Cytophagaceae</taxon>
        <taxon>Spirosoma</taxon>
    </lineage>
</organism>
<dbReference type="EMBL" id="PVTE01000008">
    <property type="protein sequence ID" value="PRY39251.1"/>
    <property type="molecule type" value="Genomic_DNA"/>
</dbReference>
<comment type="caution">
    <text evidence="2">The sequence shown here is derived from an EMBL/GenBank/DDBJ whole genome shotgun (WGS) entry which is preliminary data.</text>
</comment>
<dbReference type="InterPro" id="IPR054105">
    <property type="entry name" value="WHD_NrtR"/>
</dbReference>